<evidence type="ECO:0000313" key="2">
    <source>
        <dbReference type="Proteomes" id="UP001060085"/>
    </source>
</evidence>
<accession>A0ACC0BQV3</accession>
<evidence type="ECO:0000313" key="1">
    <source>
        <dbReference type="EMBL" id="KAI5674972.1"/>
    </source>
</evidence>
<protein>
    <submittedName>
        <fullName evidence="1">Uncharacterized protein</fullName>
    </submittedName>
</protein>
<sequence length="338" mass="38850">MNITKSSSKLLELVLPTILLVAVVLVESAIILIIAAYFVLISFLNRKFSFKIMMRDNIISGSGEIFEKIKIRNYEGTENDKVGVEDLERKCSVGPTEHVFLFTDTMGDPICRIRNSPMYNMLVAELNKEIVGVIQGSIKTVTFHKPPKNLSKVGYILGLRQQRRRSMMEKKKKNIIEIVKLKVEEAEFLYRNYMMNSTEFFPNDMDKILRNKLSLGTWVAYNRNNDLSGEFFGPDGMVPKNWAMISVWNSGEIFKLRIGKGNNKPPFSCILYSKNCKAVVTEVGGFDPIKLHIPHWKLLSCTEDLWCIKALKQDERKTLFEFTKNTTIRTLFVDPREV</sequence>
<reference evidence="2" key="1">
    <citation type="journal article" date="2023" name="Nat. Plants">
        <title>Single-cell RNA sequencing provides a high-resolution roadmap for understanding the multicellular compartmentation of specialized metabolism.</title>
        <authorList>
            <person name="Sun S."/>
            <person name="Shen X."/>
            <person name="Li Y."/>
            <person name="Li Y."/>
            <person name="Wang S."/>
            <person name="Li R."/>
            <person name="Zhang H."/>
            <person name="Shen G."/>
            <person name="Guo B."/>
            <person name="Wei J."/>
            <person name="Xu J."/>
            <person name="St-Pierre B."/>
            <person name="Chen S."/>
            <person name="Sun C."/>
        </authorList>
    </citation>
    <scope>NUCLEOTIDE SEQUENCE [LARGE SCALE GENOMIC DNA]</scope>
</reference>
<proteinExistence type="predicted"/>
<organism evidence="1 2">
    <name type="scientific">Catharanthus roseus</name>
    <name type="common">Madagascar periwinkle</name>
    <name type="synonym">Vinca rosea</name>
    <dbReference type="NCBI Taxonomy" id="4058"/>
    <lineage>
        <taxon>Eukaryota</taxon>
        <taxon>Viridiplantae</taxon>
        <taxon>Streptophyta</taxon>
        <taxon>Embryophyta</taxon>
        <taxon>Tracheophyta</taxon>
        <taxon>Spermatophyta</taxon>
        <taxon>Magnoliopsida</taxon>
        <taxon>eudicotyledons</taxon>
        <taxon>Gunneridae</taxon>
        <taxon>Pentapetalae</taxon>
        <taxon>asterids</taxon>
        <taxon>lamiids</taxon>
        <taxon>Gentianales</taxon>
        <taxon>Apocynaceae</taxon>
        <taxon>Rauvolfioideae</taxon>
        <taxon>Vinceae</taxon>
        <taxon>Catharanthinae</taxon>
        <taxon>Catharanthus</taxon>
    </lineage>
</organism>
<dbReference type="EMBL" id="CM044702">
    <property type="protein sequence ID" value="KAI5674972.1"/>
    <property type="molecule type" value="Genomic_DNA"/>
</dbReference>
<keyword evidence="2" id="KW-1185">Reference proteome</keyword>
<name>A0ACC0BQV3_CATRO</name>
<comment type="caution">
    <text evidence="1">The sequence shown here is derived from an EMBL/GenBank/DDBJ whole genome shotgun (WGS) entry which is preliminary data.</text>
</comment>
<dbReference type="Proteomes" id="UP001060085">
    <property type="component" value="Linkage Group LG02"/>
</dbReference>
<gene>
    <name evidence="1" type="ORF">M9H77_05922</name>
</gene>